<proteinExistence type="predicted"/>
<evidence type="ECO:0000313" key="3">
    <source>
        <dbReference type="Proteomes" id="UP000195787"/>
    </source>
</evidence>
<dbReference type="RefSeq" id="WP_086992690.1">
    <property type="nucleotide sequence ID" value="NZ_FUHU01000044.1"/>
</dbReference>
<gene>
    <name evidence="2" type="ORF">CZ674_11500</name>
</gene>
<name>A0A1R4GFA7_9MICO</name>
<keyword evidence="3" id="KW-1185">Reference proteome</keyword>
<evidence type="ECO:0000313" key="2">
    <source>
        <dbReference type="EMBL" id="SJM66829.1"/>
    </source>
</evidence>
<dbReference type="Proteomes" id="UP000195787">
    <property type="component" value="Unassembled WGS sequence"/>
</dbReference>
<dbReference type="EMBL" id="FUHU01000044">
    <property type="protein sequence ID" value="SJM66829.1"/>
    <property type="molecule type" value="Genomic_DNA"/>
</dbReference>
<evidence type="ECO:0008006" key="4">
    <source>
        <dbReference type="Google" id="ProtNLM"/>
    </source>
</evidence>
<dbReference type="OrthoDB" id="3787252at2"/>
<sequence length="170" mass="18042">MAKSPVIRGKDLGITIDGVDHYCDIRSAIMSSEDGDTDAVTFCDPSGSRQHFFTLSANQSTADGSFWRTVWEHTGEEVPFVYAPHGNVEASADEPHFTGMLTIGPKPDLGGQAGRTNVYSFETRFDITGEPELVATGSTLPARADAARAMSTTSTTASKSTTSKTTSKAA</sequence>
<reference evidence="2 3" key="1">
    <citation type="submission" date="2017-02" db="EMBL/GenBank/DDBJ databases">
        <authorList>
            <person name="Peterson S.W."/>
        </authorList>
    </citation>
    <scope>NUCLEOTIDE SEQUENCE [LARGE SCALE GENOMIC DNA]</scope>
    <source>
        <strain evidence="2 3">LMG 22410</strain>
    </source>
</reference>
<feature type="region of interest" description="Disordered" evidence="1">
    <location>
        <begin position="145"/>
        <end position="170"/>
    </location>
</feature>
<evidence type="ECO:0000256" key="1">
    <source>
        <dbReference type="SAM" id="MobiDB-lite"/>
    </source>
</evidence>
<dbReference type="AlphaFoldDB" id="A0A1R4GFA7"/>
<organism evidence="2 3">
    <name type="scientific">Agrococcus casei LMG 22410</name>
    <dbReference type="NCBI Taxonomy" id="1255656"/>
    <lineage>
        <taxon>Bacteria</taxon>
        <taxon>Bacillati</taxon>
        <taxon>Actinomycetota</taxon>
        <taxon>Actinomycetes</taxon>
        <taxon>Micrococcales</taxon>
        <taxon>Microbacteriaceae</taxon>
        <taxon>Agrococcus</taxon>
    </lineage>
</organism>
<protein>
    <recommendedName>
        <fullName evidence="4">Major tail protein</fullName>
    </recommendedName>
</protein>
<dbReference type="GeneID" id="303173830"/>
<accession>A0A1R4GFA7</accession>